<dbReference type="AlphaFoldDB" id="A0A8J4X9S3"/>
<proteinExistence type="predicted"/>
<dbReference type="EMBL" id="QNUK01000759">
    <property type="protein sequence ID" value="KAF5889860.1"/>
    <property type="molecule type" value="Genomic_DNA"/>
</dbReference>
<keyword evidence="3" id="KW-1185">Reference proteome</keyword>
<organism evidence="2 3">
    <name type="scientific">Clarias magur</name>
    <name type="common">Asian catfish</name>
    <name type="synonym">Macropteronotus magur</name>
    <dbReference type="NCBI Taxonomy" id="1594786"/>
    <lineage>
        <taxon>Eukaryota</taxon>
        <taxon>Metazoa</taxon>
        <taxon>Chordata</taxon>
        <taxon>Craniata</taxon>
        <taxon>Vertebrata</taxon>
        <taxon>Euteleostomi</taxon>
        <taxon>Actinopterygii</taxon>
        <taxon>Neopterygii</taxon>
        <taxon>Teleostei</taxon>
        <taxon>Ostariophysi</taxon>
        <taxon>Siluriformes</taxon>
        <taxon>Clariidae</taxon>
        <taxon>Clarias</taxon>
    </lineage>
</organism>
<comment type="caution">
    <text evidence="2">The sequence shown here is derived from an EMBL/GenBank/DDBJ whole genome shotgun (WGS) entry which is preliminary data.</text>
</comment>
<feature type="region of interest" description="Disordered" evidence="1">
    <location>
        <begin position="1"/>
        <end position="20"/>
    </location>
</feature>
<evidence type="ECO:0000313" key="2">
    <source>
        <dbReference type="EMBL" id="KAF5889860.1"/>
    </source>
</evidence>
<feature type="region of interest" description="Disordered" evidence="1">
    <location>
        <begin position="37"/>
        <end position="65"/>
    </location>
</feature>
<reference evidence="2" key="1">
    <citation type="submission" date="2020-07" db="EMBL/GenBank/DDBJ databases">
        <title>Clarias magur genome sequencing, assembly and annotation.</title>
        <authorList>
            <person name="Kushwaha B."/>
            <person name="Kumar R."/>
            <person name="Das P."/>
            <person name="Joshi C.G."/>
            <person name="Kumar D."/>
            <person name="Nagpure N.S."/>
            <person name="Pandey M."/>
            <person name="Agarwal S."/>
            <person name="Srivastava S."/>
            <person name="Singh M."/>
            <person name="Sahoo L."/>
            <person name="Jayasankar P."/>
            <person name="Meher P.K."/>
            <person name="Koringa P.G."/>
            <person name="Iquebal M.A."/>
            <person name="Das S.P."/>
            <person name="Bit A."/>
            <person name="Patnaik S."/>
            <person name="Patel N."/>
            <person name="Shah T.M."/>
            <person name="Hinsu A."/>
            <person name="Jena J.K."/>
        </authorList>
    </citation>
    <scope>NUCLEOTIDE SEQUENCE</scope>
    <source>
        <strain evidence="2">CIFAMagur01</strain>
        <tissue evidence="2">Testis</tissue>
    </source>
</reference>
<feature type="compositionally biased region" description="Polar residues" evidence="1">
    <location>
        <begin position="37"/>
        <end position="48"/>
    </location>
</feature>
<accession>A0A8J4X9S3</accession>
<name>A0A8J4X9S3_CLAMG</name>
<gene>
    <name evidence="2" type="ORF">DAT39_020440</name>
</gene>
<sequence length="65" mass="7070">MVHLLKKCPGPGKRSRKSSLLRLDSISGSIQSDQLLAASSITDQQDNIPDSDGGQRSIDQHRAVR</sequence>
<dbReference type="Proteomes" id="UP000727407">
    <property type="component" value="Unassembled WGS sequence"/>
</dbReference>
<feature type="non-terminal residue" evidence="2">
    <location>
        <position position="65"/>
    </location>
</feature>
<evidence type="ECO:0000313" key="3">
    <source>
        <dbReference type="Proteomes" id="UP000727407"/>
    </source>
</evidence>
<protein>
    <submittedName>
        <fullName evidence="2">Uncharacterized protein</fullName>
    </submittedName>
</protein>
<evidence type="ECO:0000256" key="1">
    <source>
        <dbReference type="SAM" id="MobiDB-lite"/>
    </source>
</evidence>